<dbReference type="Pfam" id="PF08581">
    <property type="entry name" value="Tup_N"/>
    <property type="match status" value="1"/>
</dbReference>
<dbReference type="PROSITE" id="PS50294">
    <property type="entry name" value="WD_REPEATS_REGION"/>
    <property type="match status" value="6"/>
</dbReference>
<feature type="compositionally biased region" description="Low complexity" evidence="7">
    <location>
        <begin position="166"/>
        <end position="180"/>
    </location>
</feature>
<dbReference type="InterPro" id="IPR015943">
    <property type="entry name" value="WD40/YVTN_repeat-like_dom_sf"/>
</dbReference>
<dbReference type="PANTHER" id="PTHR19848">
    <property type="entry name" value="WD40 REPEAT PROTEIN"/>
    <property type="match status" value="1"/>
</dbReference>
<name>A0A2C5YP88_9HYPO</name>
<evidence type="ECO:0000256" key="6">
    <source>
        <dbReference type="PROSITE-ProRule" id="PRU00221"/>
    </source>
</evidence>
<feature type="repeat" description="WD" evidence="6">
    <location>
        <begin position="430"/>
        <end position="464"/>
    </location>
</feature>
<sequence length="599" mass="64766">MSTLFTHRGMPVTPANPLRLNELLDSVKSEFDAQVRQVEHFNNQIAAQVSEMQLVREKVYAMEQTHMTLKQKYEEEISMLRHQLEAARKGGPQPGMPGPPQHPGPSQQPPSIAPGNGLFSGIMAGGSQAGLAPPQPHPPPQEQQVGPQHQMAQGPPGLPVPPPHPNTQQPPYQQGYPQGPVSNGMGPQPPQSTASPGPGRRGVGRPPNAVGPATPQINTPVPYPGNAQSPQVSHPTPDHARMGGPRVPPVGNALGELEVDAVAPHHKKTGPDWYAIFNPQVQRVLDVDLVHSLTHESVVCCVRFSQDGKYVATGCNRSAQIYDVQTGEKVCVLEDHNAQDMSADLYIRSVCFSPDGRFLATGAEDKLIRVWDIQSRTIRNHFAGHEQDIYSLDFARDGRTIASGSGDRTVRLWDIESGTNTLTLTIEDGVTTVAISPDTQFVAAGSLDKSVRVWDIHSGFLVERLEGPDGHKDSVYSVAFSPNGKDLVSGSLDRTIKMWELSAPRGAGNSGPKGGKCVKTFEGHRDFVLSVALTPDNNWVLSGSKDRGVQFWDPRTGTTQLMLQGHKNSVISVAPSPQGGYFATGSGDMKARIWSYRPL</sequence>
<feature type="compositionally biased region" description="Pro residues" evidence="7">
    <location>
        <begin position="156"/>
        <end position="165"/>
    </location>
</feature>
<accession>A0A2C5YP88</accession>
<keyword evidence="2 6" id="KW-0853">WD repeat</keyword>
<dbReference type="InterPro" id="IPR019775">
    <property type="entry name" value="WD40_repeat_CS"/>
</dbReference>
<feature type="region of interest" description="Disordered" evidence="7">
    <location>
        <begin position="87"/>
        <end position="251"/>
    </location>
</feature>
<dbReference type="OrthoDB" id="17410at2759"/>
<feature type="repeat" description="WD" evidence="6">
    <location>
        <begin position="347"/>
        <end position="381"/>
    </location>
</feature>
<feature type="repeat" description="WD" evidence="6">
    <location>
        <begin position="382"/>
        <end position="423"/>
    </location>
</feature>
<dbReference type="PANTHER" id="PTHR19848:SF8">
    <property type="entry name" value="F-BOX AND WD REPEAT DOMAIN CONTAINING 7"/>
    <property type="match status" value="1"/>
</dbReference>
<feature type="repeat" description="WD" evidence="6">
    <location>
        <begin position="563"/>
        <end position="599"/>
    </location>
</feature>
<dbReference type="SUPFAM" id="SSF50978">
    <property type="entry name" value="WD40 repeat-like"/>
    <property type="match status" value="1"/>
</dbReference>
<feature type="compositionally biased region" description="Low complexity" evidence="7">
    <location>
        <begin position="204"/>
        <end position="213"/>
    </location>
</feature>
<dbReference type="Gene3D" id="2.130.10.10">
    <property type="entry name" value="YVTN repeat-like/Quinoprotein amine dehydrogenase"/>
    <property type="match status" value="1"/>
</dbReference>
<evidence type="ECO:0000313" key="9">
    <source>
        <dbReference type="EMBL" id="PHH69122.1"/>
    </source>
</evidence>
<dbReference type="CDD" id="cd00200">
    <property type="entry name" value="WD40"/>
    <property type="match status" value="1"/>
</dbReference>
<evidence type="ECO:0000256" key="2">
    <source>
        <dbReference type="ARBA" id="ARBA00022574"/>
    </source>
</evidence>
<evidence type="ECO:0000256" key="3">
    <source>
        <dbReference type="ARBA" id="ARBA00022737"/>
    </source>
</evidence>
<organism evidence="9 10">
    <name type="scientific">Ophiocordyceps australis</name>
    <dbReference type="NCBI Taxonomy" id="1399860"/>
    <lineage>
        <taxon>Eukaryota</taxon>
        <taxon>Fungi</taxon>
        <taxon>Dikarya</taxon>
        <taxon>Ascomycota</taxon>
        <taxon>Pezizomycotina</taxon>
        <taxon>Sordariomycetes</taxon>
        <taxon>Hypocreomycetidae</taxon>
        <taxon>Hypocreales</taxon>
        <taxon>Ophiocordycipitaceae</taxon>
        <taxon>Ophiocordyceps</taxon>
    </lineage>
</organism>
<dbReference type="EMBL" id="NJEU01000994">
    <property type="protein sequence ID" value="PHH69122.1"/>
    <property type="molecule type" value="Genomic_DNA"/>
</dbReference>
<feature type="repeat" description="WD" evidence="6">
    <location>
        <begin position="521"/>
        <end position="562"/>
    </location>
</feature>
<dbReference type="InterPro" id="IPR020472">
    <property type="entry name" value="WD40_PAC1"/>
</dbReference>
<dbReference type="FunFam" id="2.130.10.10:FF:000111">
    <property type="entry name" value="Transcriptional repressor rco-1"/>
    <property type="match status" value="1"/>
</dbReference>
<feature type="domain" description="Transcriptional repressor Tup1 N-terminal" evidence="8">
    <location>
        <begin position="19"/>
        <end position="86"/>
    </location>
</feature>
<evidence type="ECO:0000313" key="10">
    <source>
        <dbReference type="Proteomes" id="UP000224854"/>
    </source>
</evidence>
<comment type="caution">
    <text evidence="9">The sequence shown here is derived from an EMBL/GenBank/DDBJ whole genome shotgun (WGS) entry which is preliminary data.</text>
</comment>
<keyword evidence="1" id="KW-0678">Repressor</keyword>
<keyword evidence="10" id="KW-1185">Reference proteome</keyword>
<keyword evidence="3" id="KW-0677">Repeat</keyword>
<protein>
    <recommendedName>
        <fullName evidence="8">Transcriptional repressor Tup1 N-terminal domain-containing protein</fullName>
    </recommendedName>
</protein>
<dbReference type="SMART" id="SM00320">
    <property type="entry name" value="WD40"/>
    <property type="match status" value="7"/>
</dbReference>
<evidence type="ECO:0000256" key="7">
    <source>
        <dbReference type="SAM" id="MobiDB-lite"/>
    </source>
</evidence>
<dbReference type="PRINTS" id="PR00320">
    <property type="entry name" value="GPROTEINBRPT"/>
</dbReference>
<dbReference type="InterPro" id="IPR001680">
    <property type="entry name" value="WD40_rpt"/>
</dbReference>
<dbReference type="PROSITE" id="PS00678">
    <property type="entry name" value="WD_REPEATS_1"/>
    <property type="match status" value="4"/>
</dbReference>
<dbReference type="PROSITE" id="PS50082">
    <property type="entry name" value="WD_REPEATS_2"/>
    <property type="match status" value="6"/>
</dbReference>
<dbReference type="Gene3D" id="1.20.5.340">
    <property type="match status" value="1"/>
</dbReference>
<reference evidence="9 10" key="1">
    <citation type="submission" date="2017-06" db="EMBL/GenBank/DDBJ databases">
        <title>Ant-infecting Ophiocordyceps genomes reveal a high diversity of potential behavioral manipulation genes and a possible major role for enterotoxins.</title>
        <authorList>
            <person name="De Bekker C."/>
            <person name="Evans H.C."/>
            <person name="Brachmann A."/>
            <person name="Hughes D.P."/>
        </authorList>
    </citation>
    <scope>NUCLEOTIDE SEQUENCE [LARGE SCALE GENOMIC DNA]</scope>
    <source>
        <strain evidence="9 10">1348a</strain>
    </source>
</reference>
<proteinExistence type="predicted"/>
<feature type="repeat" description="WD" evidence="6">
    <location>
        <begin position="468"/>
        <end position="502"/>
    </location>
</feature>
<evidence type="ECO:0000256" key="5">
    <source>
        <dbReference type="ARBA" id="ARBA00023163"/>
    </source>
</evidence>
<keyword evidence="5" id="KW-0804">Transcription</keyword>
<evidence type="ECO:0000259" key="8">
    <source>
        <dbReference type="Pfam" id="PF08581"/>
    </source>
</evidence>
<feature type="compositionally biased region" description="Pro residues" evidence="7">
    <location>
        <begin position="94"/>
        <end position="112"/>
    </location>
</feature>
<dbReference type="Pfam" id="PF00400">
    <property type="entry name" value="WD40"/>
    <property type="match status" value="7"/>
</dbReference>
<evidence type="ECO:0000256" key="4">
    <source>
        <dbReference type="ARBA" id="ARBA00023015"/>
    </source>
</evidence>
<keyword evidence="4" id="KW-0805">Transcription regulation</keyword>
<dbReference type="InterPro" id="IPR036322">
    <property type="entry name" value="WD40_repeat_dom_sf"/>
</dbReference>
<gene>
    <name evidence="9" type="ORF">CDD82_7979</name>
</gene>
<evidence type="ECO:0000256" key="1">
    <source>
        <dbReference type="ARBA" id="ARBA00022491"/>
    </source>
</evidence>
<dbReference type="Proteomes" id="UP000224854">
    <property type="component" value="Unassembled WGS sequence"/>
</dbReference>
<dbReference type="AlphaFoldDB" id="A0A2C5YP88"/>
<dbReference type="InterPro" id="IPR013890">
    <property type="entry name" value="Tscrpt_rep_Tup1_N"/>
</dbReference>